<gene>
    <name evidence="2" type="ORF">TorRG33x02_221150</name>
</gene>
<evidence type="ECO:0000313" key="3">
    <source>
        <dbReference type="Proteomes" id="UP000237000"/>
    </source>
</evidence>
<organism evidence="2 3">
    <name type="scientific">Trema orientale</name>
    <name type="common">Charcoal tree</name>
    <name type="synonym">Celtis orientalis</name>
    <dbReference type="NCBI Taxonomy" id="63057"/>
    <lineage>
        <taxon>Eukaryota</taxon>
        <taxon>Viridiplantae</taxon>
        <taxon>Streptophyta</taxon>
        <taxon>Embryophyta</taxon>
        <taxon>Tracheophyta</taxon>
        <taxon>Spermatophyta</taxon>
        <taxon>Magnoliopsida</taxon>
        <taxon>eudicotyledons</taxon>
        <taxon>Gunneridae</taxon>
        <taxon>Pentapetalae</taxon>
        <taxon>rosids</taxon>
        <taxon>fabids</taxon>
        <taxon>Rosales</taxon>
        <taxon>Cannabaceae</taxon>
        <taxon>Trema</taxon>
    </lineage>
</organism>
<dbReference type="Proteomes" id="UP000237000">
    <property type="component" value="Unassembled WGS sequence"/>
</dbReference>
<dbReference type="PANTHER" id="PTHR47074">
    <property type="entry name" value="BNAC02G40300D PROTEIN"/>
    <property type="match status" value="1"/>
</dbReference>
<dbReference type="InterPro" id="IPR052929">
    <property type="entry name" value="RNase_H-like_EbsB-rel"/>
</dbReference>
<protein>
    <recommendedName>
        <fullName evidence="1">RNase H type-1 domain-containing protein</fullName>
    </recommendedName>
</protein>
<comment type="caution">
    <text evidence="2">The sequence shown here is derived from an EMBL/GenBank/DDBJ whole genome shotgun (WGS) entry which is preliminary data.</text>
</comment>
<dbReference type="InterPro" id="IPR002156">
    <property type="entry name" value="RNaseH_domain"/>
</dbReference>
<evidence type="ECO:0000259" key="1">
    <source>
        <dbReference type="Pfam" id="PF13456"/>
    </source>
</evidence>
<dbReference type="EMBL" id="JXTC01000202">
    <property type="protein sequence ID" value="PON82120.1"/>
    <property type="molecule type" value="Genomic_DNA"/>
</dbReference>
<dbReference type="Pfam" id="PF13456">
    <property type="entry name" value="RVT_3"/>
    <property type="match status" value="1"/>
</dbReference>
<dbReference type="OrthoDB" id="1184220at2759"/>
<name>A0A2P5E9G3_TREOI</name>
<sequence length="115" mass="12895">MCQRREKSGLNQVLLEDDNIPHWRPLEAGFVKINTDASLIAGNCGTAAIFRDEEGSVLLLSFKSDYANSLLEVQCKTIHLALNIALENGWNKVIIEPGASLVMQSLRSERRLLEW</sequence>
<dbReference type="AlphaFoldDB" id="A0A2P5E9G3"/>
<dbReference type="GO" id="GO:0004523">
    <property type="term" value="F:RNA-DNA hybrid ribonuclease activity"/>
    <property type="evidence" value="ECO:0007669"/>
    <property type="project" value="InterPro"/>
</dbReference>
<dbReference type="PANTHER" id="PTHR47074:SF73">
    <property type="entry name" value="OS04G0448401 PROTEIN"/>
    <property type="match status" value="1"/>
</dbReference>
<reference evidence="3" key="1">
    <citation type="submission" date="2016-06" db="EMBL/GenBank/DDBJ databases">
        <title>Parallel loss of symbiosis genes in relatives of nitrogen-fixing non-legume Parasponia.</title>
        <authorList>
            <person name="Van Velzen R."/>
            <person name="Holmer R."/>
            <person name="Bu F."/>
            <person name="Rutten L."/>
            <person name="Van Zeijl A."/>
            <person name="Liu W."/>
            <person name="Santuari L."/>
            <person name="Cao Q."/>
            <person name="Sharma T."/>
            <person name="Shen D."/>
            <person name="Roswanjaya Y."/>
            <person name="Wardhani T."/>
            <person name="Kalhor M.S."/>
            <person name="Jansen J."/>
            <person name="Van den Hoogen J."/>
            <person name="Gungor B."/>
            <person name="Hartog M."/>
            <person name="Hontelez J."/>
            <person name="Verver J."/>
            <person name="Yang W.-C."/>
            <person name="Schijlen E."/>
            <person name="Repin R."/>
            <person name="Schilthuizen M."/>
            <person name="Schranz E."/>
            <person name="Heidstra R."/>
            <person name="Miyata K."/>
            <person name="Fedorova E."/>
            <person name="Kohlen W."/>
            <person name="Bisseling T."/>
            <person name="Smit S."/>
            <person name="Geurts R."/>
        </authorList>
    </citation>
    <scope>NUCLEOTIDE SEQUENCE [LARGE SCALE GENOMIC DNA]</scope>
    <source>
        <strain evidence="3">cv. RG33-2</strain>
    </source>
</reference>
<dbReference type="InParanoid" id="A0A2P5E9G3"/>
<evidence type="ECO:0000313" key="2">
    <source>
        <dbReference type="EMBL" id="PON82120.1"/>
    </source>
</evidence>
<feature type="non-terminal residue" evidence="2">
    <location>
        <position position="115"/>
    </location>
</feature>
<keyword evidence="3" id="KW-1185">Reference proteome</keyword>
<proteinExistence type="predicted"/>
<feature type="domain" description="RNase H type-1" evidence="1">
    <location>
        <begin position="41"/>
        <end position="110"/>
    </location>
</feature>
<accession>A0A2P5E9G3</accession>
<dbReference type="GO" id="GO:0003676">
    <property type="term" value="F:nucleic acid binding"/>
    <property type="evidence" value="ECO:0007669"/>
    <property type="project" value="InterPro"/>
</dbReference>